<accession>A0AAD2JPG4</accession>
<dbReference type="PROSITE" id="PS50275">
    <property type="entry name" value="SAC"/>
    <property type="match status" value="1"/>
</dbReference>
<feature type="compositionally biased region" description="Acidic residues" evidence="4">
    <location>
        <begin position="35"/>
        <end position="46"/>
    </location>
</feature>
<evidence type="ECO:0000313" key="7">
    <source>
        <dbReference type="Proteomes" id="UP001295423"/>
    </source>
</evidence>
<feature type="domain" description="SAC" evidence="5">
    <location>
        <begin position="315"/>
        <end position="689"/>
    </location>
</feature>
<evidence type="ECO:0000256" key="3">
    <source>
        <dbReference type="ARBA" id="ARBA00023136"/>
    </source>
</evidence>
<gene>
    <name evidence="6" type="ORF">CYCCA115_LOCUS22513</name>
</gene>
<keyword evidence="7" id="KW-1185">Reference proteome</keyword>
<dbReference type="GO" id="GO:0043813">
    <property type="term" value="F:phosphatidylinositol-3,5-bisphosphate 5-phosphatase activity"/>
    <property type="evidence" value="ECO:0007669"/>
    <property type="project" value="InterPro"/>
</dbReference>
<dbReference type="Proteomes" id="UP001295423">
    <property type="component" value="Unassembled WGS sequence"/>
</dbReference>
<reference evidence="6" key="1">
    <citation type="submission" date="2023-08" db="EMBL/GenBank/DDBJ databases">
        <authorList>
            <person name="Audoor S."/>
            <person name="Bilcke G."/>
        </authorList>
    </citation>
    <scope>NUCLEOTIDE SEQUENCE</scope>
</reference>
<comment type="subcellular location">
    <subcellularLocation>
        <location evidence="1">Endomembrane system</location>
    </subcellularLocation>
</comment>
<dbReference type="GO" id="GO:0046856">
    <property type="term" value="P:phosphatidylinositol dephosphorylation"/>
    <property type="evidence" value="ECO:0007669"/>
    <property type="project" value="InterPro"/>
</dbReference>
<proteinExistence type="predicted"/>
<evidence type="ECO:0000256" key="1">
    <source>
        <dbReference type="ARBA" id="ARBA00004308"/>
    </source>
</evidence>
<feature type="region of interest" description="Disordered" evidence="4">
    <location>
        <begin position="127"/>
        <end position="166"/>
    </location>
</feature>
<evidence type="ECO:0000259" key="5">
    <source>
        <dbReference type="PROSITE" id="PS50275"/>
    </source>
</evidence>
<dbReference type="Pfam" id="PF02383">
    <property type="entry name" value="Syja_N"/>
    <property type="match status" value="1"/>
</dbReference>
<feature type="region of interest" description="Disordered" evidence="4">
    <location>
        <begin position="1"/>
        <end position="82"/>
    </location>
</feature>
<dbReference type="PANTHER" id="PTHR45738:SF5">
    <property type="entry name" value="POLYPHOSPHOINOSITIDE PHOSPHATASE"/>
    <property type="match status" value="1"/>
</dbReference>
<keyword evidence="3" id="KW-0472">Membrane</keyword>
<keyword evidence="2" id="KW-0378">Hydrolase</keyword>
<dbReference type="EMBL" id="CAKOGP040002313">
    <property type="protein sequence ID" value="CAJ1966927.1"/>
    <property type="molecule type" value="Genomic_DNA"/>
</dbReference>
<organism evidence="6 7">
    <name type="scientific">Cylindrotheca closterium</name>
    <dbReference type="NCBI Taxonomy" id="2856"/>
    <lineage>
        <taxon>Eukaryota</taxon>
        <taxon>Sar</taxon>
        <taxon>Stramenopiles</taxon>
        <taxon>Ochrophyta</taxon>
        <taxon>Bacillariophyta</taxon>
        <taxon>Bacillariophyceae</taxon>
        <taxon>Bacillariophycidae</taxon>
        <taxon>Bacillariales</taxon>
        <taxon>Bacillariaceae</taxon>
        <taxon>Cylindrotheca</taxon>
    </lineage>
</organism>
<sequence>MTSKNETETSDRKTKPLVIIKPDHQKDEATSMSDAESEIGEEEEAEDRFPSITDSVLEPLPTPSSKIENPPIIRNESRSLKNPSVDPYVAKLERYELFCTNQSYYLVGCNKQNTAYRVLKMDRTRIEIHPDNLPNKPDVPRHERPPNPNGNNPSDDPGMTDASHTAKQTLQPLSEFLTEDPNVYSQPEIKEMLDMIHDGNRLRRDDRPGDKGFNGGGLKPITKAYGIVGFVRFLDCYYLTLITRRAKVGSIGGNSIYTIKNTETFPIKPAEGLSASDMGADPSSVLLSMWNRGKRSVGLGLTNREIAELRYQGLYQVVDLTKNFFFSYTYDLTRSLQENFLTNTSQPFPPPPFKIMFAWNFFLTRELHHCTDSSSRYNWVMPIIHGAFVQRKLNDYGRSLNVALLARRSRHFAGTRYLKRGVSEQGKVANDVEHEQIVHDESKAASEGIFSSYLQVRGSIPTFWTQETSLTLPKPPIELNRVDPTYTATQMHFQDLLKRYGSPIVVLDLVKQSEKREREVRVGNEYRHAIDYINTSIDDEHKVRYCALDYSHISKHRNLDVSTSLNEVSTWAVNQTGFFCSSPKWKIMDGGDIEPFSEEDINAQSTLPDKFGVPVFPMEQTGILRTNCIDCLDRTNVAQFSAGVQAMEQQLVVMGIRSTPKLDPSSNIVRVLIDMYVEVGDSVALQYGGSEAHKKVSSERNESIVGPIGKHKELLTSIRRYYSNAFTDRLKQDAMNLFLGYYLPFRHAVPLWEMETDYYLHNFHSQLGTVQSMKGYQRAFGVHDWDKISDEGSPSSNNQAHDGTLPAAQSKRIQLVRNRCNSQNQALSSWWKVAIQANVQQRMWMQLGHSVETPMLPSRFERIYQPSKIAQFDRFFARSWATPVRRIHATQHGDGGDDEIDFTEFRRNVSGRPIEESSKKDKDEEEKKEMEVSLEKMINDYGFAPTNDLTLKSFVELQSESNRNFDSLGIETADSVYDIDHFFTHSYIGDSDAARDRRYDEYSKYATSQDEFSTTPFRPEAVEEFKESLHPNSLNVDDVDGIRNLTESAHIGRNIASGPYRNFHHGTSAIEVTTVVHEQFNALDNMRRRGELNEGIPLMDSELKRRGFYTDGVKGAIKSAWDDHMAAERHYSEVFSDCSAACLRSDLTTENSLQLYTSLFPSDHPLPMNDLIYITGKKTIEDDKTTKTQSKPLSTTRTGSSFVEKAAKAGISITAHQDRVGSKDRPLFHFKREQSIPVGFEMINEGLFASKKNKFMVFNGAGVDSWRLDTTPITKTKGVEYMLLGTIK</sequence>
<dbReference type="GO" id="GO:0012505">
    <property type="term" value="C:endomembrane system"/>
    <property type="evidence" value="ECO:0007669"/>
    <property type="project" value="UniProtKB-SubCell"/>
</dbReference>
<name>A0AAD2JPG4_9STRA</name>
<evidence type="ECO:0000256" key="2">
    <source>
        <dbReference type="ARBA" id="ARBA00022801"/>
    </source>
</evidence>
<feature type="compositionally biased region" description="Basic and acidic residues" evidence="4">
    <location>
        <begin position="1"/>
        <end position="14"/>
    </location>
</feature>
<dbReference type="PANTHER" id="PTHR45738">
    <property type="entry name" value="POLYPHOSPHOINOSITIDE PHOSPHATASE"/>
    <property type="match status" value="1"/>
</dbReference>
<dbReference type="InterPro" id="IPR043573">
    <property type="entry name" value="Fig4-like"/>
</dbReference>
<protein>
    <recommendedName>
        <fullName evidence="5">SAC domain-containing protein</fullName>
    </recommendedName>
</protein>
<evidence type="ECO:0000256" key="4">
    <source>
        <dbReference type="SAM" id="MobiDB-lite"/>
    </source>
</evidence>
<evidence type="ECO:0000313" key="6">
    <source>
        <dbReference type="EMBL" id="CAJ1966927.1"/>
    </source>
</evidence>
<comment type="caution">
    <text evidence="6">The sequence shown here is derived from an EMBL/GenBank/DDBJ whole genome shotgun (WGS) entry which is preliminary data.</text>
</comment>
<dbReference type="InterPro" id="IPR002013">
    <property type="entry name" value="SAC_dom"/>
</dbReference>
<feature type="region of interest" description="Disordered" evidence="4">
    <location>
        <begin position="911"/>
        <end position="931"/>
    </location>
</feature>